<evidence type="ECO:0000313" key="7">
    <source>
        <dbReference type="EMBL" id="OWJ67528.1"/>
    </source>
</evidence>
<dbReference type="Proteomes" id="UP000196655">
    <property type="component" value="Unassembled WGS sequence"/>
</dbReference>
<evidence type="ECO:0000259" key="6">
    <source>
        <dbReference type="Pfam" id="PF01507"/>
    </source>
</evidence>
<proteinExistence type="inferred from homology"/>
<dbReference type="NCBIfam" id="NF002537">
    <property type="entry name" value="PRK02090.1"/>
    <property type="match status" value="1"/>
</dbReference>
<dbReference type="EC" id="1.8.4.10" evidence="4"/>
<evidence type="ECO:0000256" key="1">
    <source>
        <dbReference type="ARBA" id="ARBA00009732"/>
    </source>
</evidence>
<dbReference type="STRING" id="1122125.GCA_000423185_00233"/>
<dbReference type="SUPFAM" id="SSF52402">
    <property type="entry name" value="Adenine nucleotide alpha hydrolases-like"/>
    <property type="match status" value="1"/>
</dbReference>
<dbReference type="GO" id="GO:0046872">
    <property type="term" value="F:metal ion binding"/>
    <property type="evidence" value="ECO:0007669"/>
    <property type="project" value="UniProtKB-KW"/>
</dbReference>
<feature type="domain" description="Phosphoadenosine phosphosulphate reductase" evidence="6">
    <location>
        <begin position="41"/>
        <end position="210"/>
    </location>
</feature>
<reference evidence="8" key="1">
    <citation type="submission" date="2017-05" db="EMBL/GenBank/DDBJ databases">
        <authorList>
            <person name="Macchi M."/>
            <person name="Festa S."/>
            <person name="Coppotelli B.M."/>
            <person name="Morelli I.S."/>
        </authorList>
    </citation>
    <scope>NUCLEOTIDE SEQUENCE [LARGE SCALE GENOMIC DNA]</scope>
    <source>
        <strain evidence="8">I</strain>
    </source>
</reference>
<dbReference type="PANTHER" id="PTHR46509">
    <property type="entry name" value="PHOSPHOADENOSINE PHOSPHOSULFATE REDUCTASE"/>
    <property type="match status" value="1"/>
</dbReference>
<keyword evidence="4" id="KW-0411">Iron-sulfur</keyword>
<evidence type="ECO:0000313" key="8">
    <source>
        <dbReference type="Proteomes" id="UP000196655"/>
    </source>
</evidence>
<gene>
    <name evidence="4" type="primary">cysH</name>
    <name evidence="7" type="ORF">BWR60_08975</name>
</gene>
<comment type="caution">
    <text evidence="7">The sequence shown here is derived from an EMBL/GenBank/DDBJ whole genome shotgun (WGS) entry which is preliminary data.</text>
</comment>
<sequence>MSASAAASSQPDQELIAAEFDGLDGRALIERVLADPRLGPVALVSSFGAEAAVLLALVAEVAPATPVVFLDTLRHFGETLRYRDRLVAQLGLVDVRSVRPDPAEIAKRDPDLLLFQRDPDACCALRKVEPLERALAGFGGWITGRKRFQALTRAALPAVEWAADEGRYKINPLAGWSPDRIATAFEARDLPRHPLEADGFLSIGCMPCTERVEPGADPRSGRWSGQAKTECGIHRPADPVPSQVTLL</sequence>
<name>A0A211ZQH5_9PROT</name>
<accession>A0A211ZQH5</accession>
<evidence type="ECO:0000256" key="5">
    <source>
        <dbReference type="SAM" id="MobiDB-lite"/>
    </source>
</evidence>
<dbReference type="InterPro" id="IPR002500">
    <property type="entry name" value="PAPS_reduct_dom"/>
</dbReference>
<organism evidence="7 8">
    <name type="scientific">Inquilinus limosus</name>
    <dbReference type="NCBI Taxonomy" id="171674"/>
    <lineage>
        <taxon>Bacteria</taxon>
        <taxon>Pseudomonadati</taxon>
        <taxon>Pseudomonadota</taxon>
        <taxon>Alphaproteobacteria</taxon>
        <taxon>Rhodospirillales</taxon>
        <taxon>Rhodospirillaceae</taxon>
        <taxon>Inquilinus</taxon>
    </lineage>
</organism>
<dbReference type="PANTHER" id="PTHR46509:SF1">
    <property type="entry name" value="PHOSPHOADENOSINE PHOSPHOSULFATE REDUCTASE"/>
    <property type="match status" value="1"/>
</dbReference>
<dbReference type="InterPro" id="IPR004511">
    <property type="entry name" value="PAPS/APS_Rdtase"/>
</dbReference>
<keyword evidence="4" id="KW-0408">Iron</keyword>
<evidence type="ECO:0000256" key="2">
    <source>
        <dbReference type="ARBA" id="ARBA00023002"/>
    </source>
</evidence>
<dbReference type="GO" id="GO:0004604">
    <property type="term" value="F:phosphoadenylyl-sulfate reductase (thioredoxin) activity"/>
    <property type="evidence" value="ECO:0007669"/>
    <property type="project" value="UniProtKB-UniRule"/>
</dbReference>
<evidence type="ECO:0000256" key="3">
    <source>
        <dbReference type="ARBA" id="ARBA00024327"/>
    </source>
</evidence>
<dbReference type="OrthoDB" id="9794018at2"/>
<comment type="pathway">
    <text evidence="3 4">Sulfur metabolism; hydrogen sulfide biosynthesis; sulfite from sulfate.</text>
</comment>
<feature type="binding site" evidence="4">
    <location>
        <position position="205"/>
    </location>
    <ligand>
        <name>[4Fe-4S] cluster</name>
        <dbReference type="ChEBI" id="CHEBI:49883"/>
    </ligand>
</feature>
<comment type="function">
    <text evidence="4">Catalyzes the formation of sulfite from adenosine 5'-phosphosulfate (APS) using thioredoxin as an electron donor.</text>
</comment>
<feature type="binding site" evidence="4">
    <location>
        <position position="208"/>
    </location>
    <ligand>
        <name>[4Fe-4S] cluster</name>
        <dbReference type="ChEBI" id="CHEBI:49883"/>
    </ligand>
</feature>
<dbReference type="GO" id="GO:0051539">
    <property type="term" value="F:4 iron, 4 sulfur cluster binding"/>
    <property type="evidence" value="ECO:0007669"/>
    <property type="project" value="UniProtKB-UniRule"/>
</dbReference>
<dbReference type="PIRSF" id="PIRSF000857">
    <property type="entry name" value="PAPS_reductase"/>
    <property type="match status" value="1"/>
</dbReference>
<dbReference type="GO" id="GO:0070814">
    <property type="term" value="P:hydrogen sulfide biosynthetic process"/>
    <property type="evidence" value="ECO:0007669"/>
    <property type="project" value="UniProtKB-UniRule"/>
</dbReference>
<dbReference type="GO" id="GO:0019379">
    <property type="term" value="P:sulfate assimilation, phosphoadenylyl sulfate reduction by phosphoadenylyl-sulfate reductase (thioredoxin)"/>
    <property type="evidence" value="ECO:0007669"/>
    <property type="project" value="UniProtKB-UniRule"/>
</dbReference>
<dbReference type="Pfam" id="PF01507">
    <property type="entry name" value="PAPS_reduct"/>
    <property type="match status" value="1"/>
</dbReference>
<feature type="active site" description="Nucleophile; cysteine thiosulfonate intermediate" evidence="4">
    <location>
        <position position="231"/>
    </location>
</feature>
<dbReference type="Gene3D" id="3.40.50.620">
    <property type="entry name" value="HUPs"/>
    <property type="match status" value="1"/>
</dbReference>
<keyword evidence="2 4" id="KW-0560">Oxidoreductase</keyword>
<evidence type="ECO:0000256" key="4">
    <source>
        <dbReference type="HAMAP-Rule" id="MF_00063"/>
    </source>
</evidence>
<comment type="subcellular location">
    <subcellularLocation>
        <location evidence="4">Cytoplasm</location>
    </subcellularLocation>
</comment>
<comment type="similarity">
    <text evidence="1 4">Belongs to the PAPS reductase family. CysH subfamily.</text>
</comment>
<dbReference type="AlphaFoldDB" id="A0A211ZQH5"/>
<dbReference type="HAMAP" id="MF_00063">
    <property type="entry name" value="CysH"/>
    <property type="match status" value="1"/>
</dbReference>
<keyword evidence="4" id="KW-0963">Cytoplasm</keyword>
<keyword evidence="8" id="KW-1185">Reference proteome</keyword>
<protein>
    <recommendedName>
        <fullName evidence="4">Adenosine 5'-phosphosulfate reductase</fullName>
        <shortName evidence="4">APS reductase</shortName>
        <ecNumber evidence="4">1.8.4.10</ecNumber>
    </recommendedName>
    <alternativeName>
        <fullName evidence="4">5'-adenylylsulfate reductase</fullName>
    </alternativeName>
    <alternativeName>
        <fullName evidence="4">Thioredoxin-dependent 5'-adenylylsulfate reductase</fullName>
    </alternativeName>
</protein>
<dbReference type="EMBL" id="NHON01000012">
    <property type="protein sequence ID" value="OWJ67528.1"/>
    <property type="molecule type" value="Genomic_DNA"/>
</dbReference>
<dbReference type="GO" id="GO:0043866">
    <property type="term" value="F:adenylyl-sulfate reductase (thioredoxin) activity"/>
    <property type="evidence" value="ECO:0007669"/>
    <property type="project" value="UniProtKB-EC"/>
</dbReference>
<comment type="catalytic activity">
    <reaction evidence="4">
        <text>[thioredoxin]-disulfide + sulfite + AMP + 2 H(+) = adenosine 5'-phosphosulfate + [thioredoxin]-dithiol</text>
        <dbReference type="Rhea" id="RHEA:21976"/>
        <dbReference type="Rhea" id="RHEA-COMP:10698"/>
        <dbReference type="Rhea" id="RHEA-COMP:10700"/>
        <dbReference type="ChEBI" id="CHEBI:15378"/>
        <dbReference type="ChEBI" id="CHEBI:17359"/>
        <dbReference type="ChEBI" id="CHEBI:29950"/>
        <dbReference type="ChEBI" id="CHEBI:50058"/>
        <dbReference type="ChEBI" id="CHEBI:58243"/>
        <dbReference type="ChEBI" id="CHEBI:456215"/>
        <dbReference type="EC" id="1.8.4.10"/>
    </reaction>
</comment>
<feature type="binding site" evidence="4">
    <location>
        <position position="122"/>
    </location>
    <ligand>
        <name>[4Fe-4S] cluster</name>
        <dbReference type="ChEBI" id="CHEBI:49883"/>
    </ligand>
</feature>
<feature type="binding site" evidence="4">
    <location>
        <position position="123"/>
    </location>
    <ligand>
        <name>[4Fe-4S] cluster</name>
        <dbReference type="ChEBI" id="CHEBI:49883"/>
    </ligand>
</feature>
<keyword evidence="4" id="KW-0479">Metal-binding</keyword>
<dbReference type="InterPro" id="IPR014729">
    <property type="entry name" value="Rossmann-like_a/b/a_fold"/>
</dbReference>
<comment type="cofactor">
    <cofactor evidence="4">
        <name>[4Fe-4S] cluster</name>
        <dbReference type="ChEBI" id="CHEBI:49883"/>
    </cofactor>
    <text evidence="4">Binds 1 [4Fe-4S] cluster per subunit.</text>
</comment>
<dbReference type="RefSeq" id="WP_088150667.1">
    <property type="nucleotide sequence ID" value="NZ_NHON01000012.1"/>
</dbReference>
<dbReference type="GO" id="GO:0005737">
    <property type="term" value="C:cytoplasm"/>
    <property type="evidence" value="ECO:0007669"/>
    <property type="project" value="UniProtKB-SubCell"/>
</dbReference>
<feature type="region of interest" description="Disordered" evidence="5">
    <location>
        <begin position="214"/>
        <end position="247"/>
    </location>
</feature>